<evidence type="ECO:0000256" key="1">
    <source>
        <dbReference type="ARBA" id="ARBA00005695"/>
    </source>
</evidence>
<comment type="caution">
    <text evidence="5">The sequence shown here is derived from an EMBL/GenBank/DDBJ whole genome shotgun (WGS) entry which is preliminary data.</text>
</comment>
<feature type="domain" description="Solute-binding protein family 5" evidence="4">
    <location>
        <begin position="76"/>
        <end position="435"/>
    </location>
</feature>
<dbReference type="GO" id="GO:0030288">
    <property type="term" value="C:outer membrane-bounded periplasmic space"/>
    <property type="evidence" value="ECO:0007669"/>
    <property type="project" value="UniProtKB-ARBA"/>
</dbReference>
<organism evidence="5 6">
    <name type="scientific">Paracidovorax wautersii</name>
    <dbReference type="NCBI Taxonomy" id="1177982"/>
    <lineage>
        <taxon>Bacteria</taxon>
        <taxon>Pseudomonadati</taxon>
        <taxon>Pseudomonadota</taxon>
        <taxon>Betaproteobacteria</taxon>
        <taxon>Burkholderiales</taxon>
        <taxon>Comamonadaceae</taxon>
        <taxon>Paracidovorax</taxon>
    </lineage>
</organism>
<evidence type="ECO:0000256" key="2">
    <source>
        <dbReference type="ARBA" id="ARBA00022729"/>
    </source>
</evidence>
<keyword evidence="2 3" id="KW-0732">Signal</keyword>
<reference evidence="6" key="1">
    <citation type="journal article" date="2020" name="MBio">
        <title>Horizontal gene transfer to a defensive symbiont with a reduced genome amongst a multipartite beetle microbiome.</title>
        <authorList>
            <person name="Waterworth S.C."/>
            <person name="Florez L.V."/>
            <person name="Rees E.R."/>
            <person name="Hertweck C."/>
            <person name="Kaltenpoth M."/>
            <person name="Kwan J.C."/>
        </authorList>
    </citation>
    <scope>NUCLEOTIDE SEQUENCE [LARGE SCALE GENOMIC DNA]</scope>
</reference>
<proteinExistence type="inferred from homology"/>
<dbReference type="Gene3D" id="3.40.190.10">
    <property type="entry name" value="Periplasmic binding protein-like II"/>
    <property type="match status" value="1"/>
</dbReference>
<protein>
    <submittedName>
        <fullName evidence="5">Periplasmic dipeptide transport protein</fullName>
    </submittedName>
</protein>
<evidence type="ECO:0000313" key="5">
    <source>
        <dbReference type="EMBL" id="KAF1023678.1"/>
    </source>
</evidence>
<dbReference type="InterPro" id="IPR000914">
    <property type="entry name" value="SBP_5_dom"/>
</dbReference>
<dbReference type="InterPro" id="IPR039424">
    <property type="entry name" value="SBP_5"/>
</dbReference>
<comment type="similarity">
    <text evidence="1">Belongs to the bacterial solute-binding protein 5 family.</text>
</comment>
<dbReference type="AlphaFoldDB" id="A0A7V8FRY8"/>
<dbReference type="CDD" id="cd08517">
    <property type="entry name" value="PBP2_NikA_DppA_OppA_like_13"/>
    <property type="match status" value="1"/>
</dbReference>
<evidence type="ECO:0000259" key="4">
    <source>
        <dbReference type="Pfam" id="PF00496"/>
    </source>
</evidence>
<dbReference type="PANTHER" id="PTHR30290:SF38">
    <property type="entry name" value="D,D-DIPEPTIDE-BINDING PERIPLASMIC PROTEIN DDPA-RELATED"/>
    <property type="match status" value="1"/>
</dbReference>
<dbReference type="Pfam" id="PF00496">
    <property type="entry name" value="SBP_bac_5"/>
    <property type="match status" value="1"/>
</dbReference>
<dbReference type="SUPFAM" id="SSF53850">
    <property type="entry name" value="Periplasmic binding protein-like II"/>
    <property type="match status" value="1"/>
</dbReference>
<dbReference type="GO" id="GO:0015833">
    <property type="term" value="P:peptide transport"/>
    <property type="evidence" value="ECO:0007669"/>
    <property type="project" value="TreeGrafter"/>
</dbReference>
<dbReference type="Proteomes" id="UP000461670">
    <property type="component" value="Unassembled WGS sequence"/>
</dbReference>
<dbReference type="GO" id="GO:0043190">
    <property type="term" value="C:ATP-binding cassette (ABC) transporter complex"/>
    <property type="evidence" value="ECO:0007669"/>
    <property type="project" value="InterPro"/>
</dbReference>
<sequence length="526" mass="57414">MFSISPLRRVLAVLASAAAALLPHLALAQQSGQALTWVVDPEPSSLVPLVTTAGGNTEIGPKVVEGLLTYDRQLQPRPLLATEWTVSPDGLRYSFKLRQGVKWHDGQPFTSANVVYSIQTLKQAHPRGRVTFANVTAIKAPAPDRVELELSKPAPYLLTALASAESPIVPRHLYEGTDVAANPYNSKPVGTGPFVFKEWVRGSFVRLERNPDYWGAPKPAVQQVVVRFIPDAAARAAALESGEVLLGSQAIPLADVERFRKLPNVEVDTRDWPYVGNHVQIYFNLDTPEFKDRAVRLAVAQSVNVAGLIKSVWYGLGTPSASPIGKANPFHDASIQPYGFDIKAAEAGLDAAGYPRRADGTRFAVRLLYNPFVDRRAADYVRQALGRIGIKAEVQSYDFGTYVTKAYTDRAFDIVVENMTNLFDPTLGVQRIFWSKNFKIGLPSNAPHYVSPEADRLLEAAAVEPDAARRKQLFSDFQKVVHADVPSIEIGANPTITVANRRIKDYAPGGEGIRGSFADVTIAPAP</sequence>
<dbReference type="PANTHER" id="PTHR30290">
    <property type="entry name" value="PERIPLASMIC BINDING COMPONENT OF ABC TRANSPORTER"/>
    <property type="match status" value="1"/>
</dbReference>
<evidence type="ECO:0000313" key="6">
    <source>
        <dbReference type="Proteomes" id="UP000461670"/>
    </source>
</evidence>
<feature type="chain" id="PRO_5030857596" evidence="3">
    <location>
        <begin position="29"/>
        <end position="526"/>
    </location>
</feature>
<dbReference type="PIRSF" id="PIRSF002741">
    <property type="entry name" value="MppA"/>
    <property type="match status" value="1"/>
</dbReference>
<dbReference type="GO" id="GO:1904680">
    <property type="term" value="F:peptide transmembrane transporter activity"/>
    <property type="evidence" value="ECO:0007669"/>
    <property type="project" value="TreeGrafter"/>
</dbReference>
<gene>
    <name evidence="5" type="primary">dppA_1</name>
    <name evidence="5" type="ORF">GAK30_00341</name>
</gene>
<name>A0A7V8FRY8_9BURK</name>
<dbReference type="EMBL" id="WNDQ01000003">
    <property type="protein sequence ID" value="KAF1023678.1"/>
    <property type="molecule type" value="Genomic_DNA"/>
</dbReference>
<accession>A0A7V8FRY8</accession>
<evidence type="ECO:0000256" key="3">
    <source>
        <dbReference type="SAM" id="SignalP"/>
    </source>
</evidence>
<feature type="signal peptide" evidence="3">
    <location>
        <begin position="1"/>
        <end position="28"/>
    </location>
</feature>
<dbReference type="Gene3D" id="3.10.105.10">
    <property type="entry name" value="Dipeptide-binding Protein, Domain 3"/>
    <property type="match status" value="1"/>
</dbReference>
<dbReference type="InterPro" id="IPR030678">
    <property type="entry name" value="Peptide/Ni-bd"/>
</dbReference>